<evidence type="ECO:0000256" key="4">
    <source>
        <dbReference type="ARBA" id="ARBA00022989"/>
    </source>
</evidence>
<evidence type="ECO:0000256" key="8">
    <source>
        <dbReference type="SAM" id="Phobius"/>
    </source>
</evidence>
<keyword evidence="4 8" id="KW-1133">Transmembrane helix</keyword>
<dbReference type="GO" id="GO:0005886">
    <property type="term" value="C:plasma membrane"/>
    <property type="evidence" value="ECO:0007669"/>
    <property type="project" value="TreeGrafter"/>
</dbReference>
<comment type="subcellular location">
    <subcellularLocation>
        <location evidence="1">Membrane</location>
        <topology evidence="1">Multi-pass membrane protein</topology>
    </subcellularLocation>
</comment>
<keyword evidence="3 8" id="KW-0812">Transmembrane</keyword>
<evidence type="ECO:0000256" key="7">
    <source>
        <dbReference type="ARBA" id="ARBA00023303"/>
    </source>
</evidence>
<feature type="transmembrane region" description="Helical" evidence="8">
    <location>
        <begin position="20"/>
        <end position="41"/>
    </location>
</feature>
<evidence type="ECO:0000259" key="9">
    <source>
        <dbReference type="Pfam" id="PF07885"/>
    </source>
</evidence>
<dbReference type="SUPFAM" id="SSF81324">
    <property type="entry name" value="Voltage-gated potassium channels"/>
    <property type="match status" value="1"/>
</dbReference>
<dbReference type="WBParaSite" id="EVEC_0001363501-mRNA-1">
    <property type="protein sequence ID" value="EVEC_0001363501-mRNA-1"/>
    <property type="gene ID" value="EVEC_0001363501"/>
</dbReference>
<name>A0A0N4VRG6_ENTVE</name>
<dbReference type="GO" id="GO:0030322">
    <property type="term" value="P:stabilization of membrane potential"/>
    <property type="evidence" value="ECO:0007669"/>
    <property type="project" value="TreeGrafter"/>
</dbReference>
<feature type="domain" description="Potassium channel" evidence="9">
    <location>
        <begin position="11"/>
        <end position="49"/>
    </location>
</feature>
<reference evidence="12" key="1">
    <citation type="submission" date="2017-02" db="UniProtKB">
        <authorList>
            <consortium name="WormBaseParasite"/>
        </authorList>
    </citation>
    <scope>IDENTIFICATION</scope>
</reference>
<evidence type="ECO:0000256" key="2">
    <source>
        <dbReference type="ARBA" id="ARBA00022448"/>
    </source>
</evidence>
<evidence type="ECO:0000256" key="1">
    <source>
        <dbReference type="ARBA" id="ARBA00004141"/>
    </source>
</evidence>
<evidence type="ECO:0000256" key="3">
    <source>
        <dbReference type="ARBA" id="ARBA00022692"/>
    </source>
</evidence>
<evidence type="ECO:0000313" key="10">
    <source>
        <dbReference type="EMBL" id="VDD98011.1"/>
    </source>
</evidence>
<evidence type="ECO:0000256" key="6">
    <source>
        <dbReference type="ARBA" id="ARBA00023136"/>
    </source>
</evidence>
<gene>
    <name evidence="10" type="ORF">EVEC_LOCUS12762</name>
</gene>
<organism evidence="12">
    <name type="scientific">Enterobius vermicularis</name>
    <name type="common">Human pinworm</name>
    <dbReference type="NCBI Taxonomy" id="51028"/>
    <lineage>
        <taxon>Eukaryota</taxon>
        <taxon>Metazoa</taxon>
        <taxon>Ecdysozoa</taxon>
        <taxon>Nematoda</taxon>
        <taxon>Chromadorea</taxon>
        <taxon>Rhabditida</taxon>
        <taxon>Spirurina</taxon>
        <taxon>Oxyuridomorpha</taxon>
        <taxon>Oxyuroidea</taxon>
        <taxon>Oxyuridae</taxon>
        <taxon>Enterobius</taxon>
    </lineage>
</organism>
<dbReference type="GO" id="GO:0022841">
    <property type="term" value="F:potassium ion leak channel activity"/>
    <property type="evidence" value="ECO:0007669"/>
    <property type="project" value="TreeGrafter"/>
</dbReference>
<dbReference type="GO" id="GO:0015271">
    <property type="term" value="F:outward rectifier potassium channel activity"/>
    <property type="evidence" value="ECO:0007669"/>
    <property type="project" value="TreeGrafter"/>
</dbReference>
<keyword evidence="7" id="KW-0407">Ion channel</keyword>
<dbReference type="PANTHER" id="PTHR11003:SF312">
    <property type="entry name" value="POTASSIUM CHANNEL DOMAIN-CONTAINING PROTEIN"/>
    <property type="match status" value="1"/>
</dbReference>
<keyword evidence="5" id="KW-0406">Ion transport</keyword>
<dbReference type="PANTHER" id="PTHR11003">
    <property type="entry name" value="POTASSIUM CHANNEL, SUBFAMILY K"/>
    <property type="match status" value="1"/>
</dbReference>
<dbReference type="Gene3D" id="1.10.287.70">
    <property type="match status" value="1"/>
</dbReference>
<evidence type="ECO:0000256" key="5">
    <source>
        <dbReference type="ARBA" id="ARBA00023065"/>
    </source>
</evidence>
<sequence>MKHTSAVFLEGYGDVACTTAWGRIMTVIYAIVGIPLMLITLNDLGKFLFKMINRLVRMSKHKVVPALTVWTPSNKKLPEVSI</sequence>
<reference evidence="10 11" key="2">
    <citation type="submission" date="2018-10" db="EMBL/GenBank/DDBJ databases">
        <authorList>
            <consortium name="Pathogen Informatics"/>
        </authorList>
    </citation>
    <scope>NUCLEOTIDE SEQUENCE [LARGE SCALE GENOMIC DNA]</scope>
</reference>
<keyword evidence="2" id="KW-0813">Transport</keyword>
<evidence type="ECO:0000313" key="11">
    <source>
        <dbReference type="Proteomes" id="UP000274131"/>
    </source>
</evidence>
<dbReference type="EMBL" id="UXUI01016786">
    <property type="protein sequence ID" value="VDD98011.1"/>
    <property type="molecule type" value="Genomic_DNA"/>
</dbReference>
<dbReference type="AlphaFoldDB" id="A0A0N4VRG6"/>
<dbReference type="Pfam" id="PF07885">
    <property type="entry name" value="Ion_trans_2"/>
    <property type="match status" value="1"/>
</dbReference>
<keyword evidence="6 8" id="KW-0472">Membrane</keyword>
<accession>A0A0N4VRG6</accession>
<protein>
    <submittedName>
        <fullName evidence="12">Ion_trans_2 domain-containing protein</fullName>
    </submittedName>
</protein>
<dbReference type="Proteomes" id="UP000274131">
    <property type="component" value="Unassembled WGS sequence"/>
</dbReference>
<evidence type="ECO:0000313" key="12">
    <source>
        <dbReference type="WBParaSite" id="EVEC_0001363501-mRNA-1"/>
    </source>
</evidence>
<dbReference type="OrthoDB" id="5875334at2759"/>
<dbReference type="InterPro" id="IPR013099">
    <property type="entry name" value="K_chnl_dom"/>
</dbReference>
<proteinExistence type="predicted"/>
<dbReference type="InterPro" id="IPR003280">
    <property type="entry name" value="2pore_dom_K_chnl"/>
</dbReference>
<keyword evidence="11" id="KW-1185">Reference proteome</keyword>